<evidence type="ECO:0000313" key="1">
    <source>
        <dbReference type="EMBL" id="GFA07955.1"/>
    </source>
</evidence>
<proteinExistence type="predicted"/>
<dbReference type="EMBL" id="BKCJ010365770">
    <property type="protein sequence ID" value="GFA07955.1"/>
    <property type="molecule type" value="Genomic_DNA"/>
</dbReference>
<comment type="caution">
    <text evidence="1">The sequence shown here is derived from an EMBL/GenBank/DDBJ whole genome shotgun (WGS) entry which is preliminary data.</text>
</comment>
<name>A0A699J4I0_TANCI</name>
<protein>
    <recommendedName>
        <fullName evidence="2">Reverse transcriptase domain-containing protein</fullName>
    </recommendedName>
</protein>
<organism evidence="1">
    <name type="scientific">Tanacetum cinerariifolium</name>
    <name type="common">Dalmatian daisy</name>
    <name type="synonym">Chrysanthemum cinerariifolium</name>
    <dbReference type="NCBI Taxonomy" id="118510"/>
    <lineage>
        <taxon>Eukaryota</taxon>
        <taxon>Viridiplantae</taxon>
        <taxon>Streptophyta</taxon>
        <taxon>Embryophyta</taxon>
        <taxon>Tracheophyta</taxon>
        <taxon>Spermatophyta</taxon>
        <taxon>Magnoliopsida</taxon>
        <taxon>eudicotyledons</taxon>
        <taxon>Gunneridae</taxon>
        <taxon>Pentapetalae</taxon>
        <taxon>asterids</taxon>
        <taxon>campanulids</taxon>
        <taxon>Asterales</taxon>
        <taxon>Asteraceae</taxon>
        <taxon>Asteroideae</taxon>
        <taxon>Anthemideae</taxon>
        <taxon>Anthemidinae</taxon>
        <taxon>Tanacetum</taxon>
    </lineage>
</organism>
<accession>A0A699J4I0</accession>
<reference evidence="1" key="1">
    <citation type="journal article" date="2019" name="Sci. Rep.">
        <title>Draft genome of Tanacetum cinerariifolium, the natural source of mosquito coil.</title>
        <authorList>
            <person name="Yamashiro T."/>
            <person name="Shiraishi A."/>
            <person name="Satake H."/>
            <person name="Nakayama K."/>
        </authorList>
    </citation>
    <scope>NUCLEOTIDE SEQUENCE</scope>
</reference>
<feature type="non-terminal residue" evidence="1">
    <location>
        <position position="1"/>
    </location>
</feature>
<gene>
    <name evidence="1" type="ORF">Tci_579927</name>
</gene>
<dbReference type="AlphaFoldDB" id="A0A699J4I0"/>
<sequence length="290" mass="32824">GDIVLDSTKELPPSHNINLLSGSTTSSSLDKLLEELANELALITFPLKNDDLSFNIGSDLKEIEYLLNHDPIKEMDSILKDSVDKYNLANLNDNLVDTMLEMFTDEHALDFSSPPLYYGYDDDLFEVESYTEYVYNDPFDSKGEKIKESKLLIDELDPLRSRILIQENLFKVITRVTPDTNVKKIAISHASLILEDFDHPLSLYELPFHKEVPGSATILSFSSENEGKVFKPEILTSKGVHSSLLLELPHQGPKVFKVIKILKSPMKIFPCSFGEDIRILDVPCLYLYPP</sequence>
<evidence type="ECO:0008006" key="2">
    <source>
        <dbReference type="Google" id="ProtNLM"/>
    </source>
</evidence>